<feature type="transmembrane region" description="Helical" evidence="7">
    <location>
        <begin position="158"/>
        <end position="179"/>
    </location>
</feature>
<feature type="domain" description="Major facilitator superfamily (MFS) profile" evidence="8">
    <location>
        <begin position="121"/>
        <end position="567"/>
    </location>
</feature>
<sequence length="572" mass="62054">MKFLGLRIGEVKEEYEDVLVSLENTRRYPITSQEHGRQREDRPKSSETDGSLPSSGVSNQESTESLTSTIPWTMESLKDEVEAMGSESASDSESGSEFEIEKKFRLLELAISDIGVGRYQLLLFILCGTGWAADNLWLQGVALILPSLAVNFGVSEQFVRYATLSLNVGLSIGAAGWGVGSDIKGRRLGFNCTLIITGIFALGLASAPNFAAACAFLGALGVGVGGSLPVDGTLFLEFLPHNNRSYLTLLSVWWPIGQVVASLLAWLFIGTNLGTHGGWRSFIYTLGSLTLAKALARLLFHSIESPKYLLGINEQAEAVRSVRALAHRNRTQTWLTEEILNNIGGTRERAERVTYNTTARVRQAIASLGPEAKRKVLPLFGNRQLGINTALLWFIWAAIGMGYPLFNAFLPQYLSSGHEAGDASTTYRDYSIISAVAVPGSFLACYLVSRAGRRIPMAVATMITGVFFFLFTIRDENTFQLIFGCVASFFQNIMFGILYAYSPETFPGPSRGTGCGIAHSLSRLGGICAPLIAANVGASNPSLPIYVSGGLILAAFLAMCFLRIETQNRQSL</sequence>
<dbReference type="Pfam" id="PF07690">
    <property type="entry name" value="MFS_1"/>
    <property type="match status" value="1"/>
</dbReference>
<feature type="compositionally biased region" description="Polar residues" evidence="6">
    <location>
        <begin position="48"/>
        <end position="69"/>
    </location>
</feature>
<organism evidence="9 10">
    <name type="scientific">Monilinia laxa</name>
    <name type="common">Brown rot fungus</name>
    <name type="synonym">Sclerotinia laxa</name>
    <dbReference type="NCBI Taxonomy" id="61186"/>
    <lineage>
        <taxon>Eukaryota</taxon>
        <taxon>Fungi</taxon>
        <taxon>Dikarya</taxon>
        <taxon>Ascomycota</taxon>
        <taxon>Pezizomycotina</taxon>
        <taxon>Leotiomycetes</taxon>
        <taxon>Helotiales</taxon>
        <taxon>Sclerotiniaceae</taxon>
        <taxon>Monilinia</taxon>
    </lineage>
</organism>
<evidence type="ECO:0000256" key="4">
    <source>
        <dbReference type="ARBA" id="ARBA00022989"/>
    </source>
</evidence>
<dbReference type="InterPro" id="IPR036259">
    <property type="entry name" value="MFS_trans_sf"/>
</dbReference>
<evidence type="ECO:0000256" key="7">
    <source>
        <dbReference type="SAM" id="Phobius"/>
    </source>
</evidence>
<dbReference type="AlphaFoldDB" id="A0A5N6JQ25"/>
<proteinExistence type="predicted"/>
<dbReference type="Proteomes" id="UP000326757">
    <property type="component" value="Unassembled WGS sequence"/>
</dbReference>
<feature type="transmembrane region" description="Helical" evidence="7">
    <location>
        <begin position="390"/>
        <end position="410"/>
    </location>
</feature>
<feature type="compositionally biased region" description="Basic and acidic residues" evidence="6">
    <location>
        <begin position="34"/>
        <end position="47"/>
    </location>
</feature>
<dbReference type="Gene3D" id="1.20.1250.20">
    <property type="entry name" value="MFS general substrate transporter like domains"/>
    <property type="match status" value="1"/>
</dbReference>
<dbReference type="SUPFAM" id="SSF103473">
    <property type="entry name" value="MFS general substrate transporter"/>
    <property type="match status" value="1"/>
</dbReference>
<feature type="transmembrane region" description="Helical" evidence="7">
    <location>
        <begin position="246"/>
        <end position="269"/>
    </location>
</feature>
<dbReference type="EMBL" id="VIGI01000016">
    <property type="protein sequence ID" value="KAB8290719.1"/>
    <property type="molecule type" value="Genomic_DNA"/>
</dbReference>
<evidence type="ECO:0000313" key="9">
    <source>
        <dbReference type="EMBL" id="KAB8290719.1"/>
    </source>
</evidence>
<dbReference type="GO" id="GO:0022857">
    <property type="term" value="F:transmembrane transporter activity"/>
    <property type="evidence" value="ECO:0007669"/>
    <property type="project" value="InterPro"/>
</dbReference>
<feature type="transmembrane region" description="Helical" evidence="7">
    <location>
        <begin position="121"/>
        <end position="138"/>
    </location>
</feature>
<dbReference type="PANTHER" id="PTHR23511:SF5">
    <property type="entry name" value="MAJOR FACILITATOR-TYPE TRANSPORTER HXNZ-RELATED"/>
    <property type="match status" value="1"/>
</dbReference>
<feature type="region of interest" description="Disordered" evidence="6">
    <location>
        <begin position="26"/>
        <end position="69"/>
    </location>
</feature>
<feature type="transmembrane region" description="Helical" evidence="7">
    <location>
        <begin position="479"/>
        <end position="501"/>
    </location>
</feature>
<keyword evidence="2" id="KW-0813">Transport</keyword>
<dbReference type="InterPro" id="IPR011701">
    <property type="entry name" value="MFS"/>
</dbReference>
<gene>
    <name evidence="9" type="ORF">EYC80_008357</name>
</gene>
<keyword evidence="5 7" id="KW-0472">Membrane</keyword>
<feature type="transmembrane region" description="Helical" evidence="7">
    <location>
        <begin position="188"/>
        <end position="204"/>
    </location>
</feature>
<reference evidence="9 10" key="1">
    <citation type="submission" date="2019-06" db="EMBL/GenBank/DDBJ databases">
        <title>Genome Sequence of the Brown Rot Fungal Pathogen Monilinia laxa.</title>
        <authorList>
            <person name="De Miccolis Angelini R.M."/>
            <person name="Landi L."/>
            <person name="Abate D."/>
            <person name="Pollastro S."/>
            <person name="Romanazzi G."/>
            <person name="Faretra F."/>
        </authorList>
    </citation>
    <scope>NUCLEOTIDE SEQUENCE [LARGE SCALE GENOMIC DNA]</scope>
    <source>
        <strain evidence="9 10">Mlax316</strain>
    </source>
</reference>
<keyword evidence="3 7" id="KW-0812">Transmembrane</keyword>
<feature type="transmembrane region" description="Helical" evidence="7">
    <location>
        <begin position="513"/>
        <end position="533"/>
    </location>
</feature>
<name>A0A5N6JQ25_MONLA</name>
<evidence type="ECO:0000256" key="3">
    <source>
        <dbReference type="ARBA" id="ARBA00022692"/>
    </source>
</evidence>
<feature type="transmembrane region" description="Helical" evidence="7">
    <location>
        <begin position="210"/>
        <end position="234"/>
    </location>
</feature>
<comment type="caution">
    <text evidence="9">The sequence shown here is derived from an EMBL/GenBank/DDBJ whole genome shotgun (WGS) entry which is preliminary data.</text>
</comment>
<evidence type="ECO:0000256" key="6">
    <source>
        <dbReference type="SAM" id="MobiDB-lite"/>
    </source>
</evidence>
<dbReference type="PROSITE" id="PS50850">
    <property type="entry name" value="MFS"/>
    <property type="match status" value="1"/>
</dbReference>
<keyword evidence="10" id="KW-1185">Reference proteome</keyword>
<evidence type="ECO:0000256" key="1">
    <source>
        <dbReference type="ARBA" id="ARBA00004141"/>
    </source>
</evidence>
<dbReference type="PANTHER" id="PTHR23511">
    <property type="entry name" value="SYNAPTIC VESICLE GLYCOPROTEIN 2"/>
    <property type="match status" value="1"/>
</dbReference>
<evidence type="ECO:0000259" key="8">
    <source>
        <dbReference type="PROSITE" id="PS50850"/>
    </source>
</evidence>
<feature type="transmembrane region" description="Helical" evidence="7">
    <location>
        <begin position="430"/>
        <end position="448"/>
    </location>
</feature>
<accession>A0A5N6JQ25</accession>
<keyword evidence="4 7" id="KW-1133">Transmembrane helix</keyword>
<feature type="transmembrane region" description="Helical" evidence="7">
    <location>
        <begin position="545"/>
        <end position="564"/>
    </location>
</feature>
<protein>
    <recommendedName>
        <fullName evidence="8">Major facilitator superfamily (MFS) profile domain-containing protein</fullName>
    </recommendedName>
</protein>
<feature type="transmembrane region" description="Helical" evidence="7">
    <location>
        <begin position="455"/>
        <end position="473"/>
    </location>
</feature>
<evidence type="ECO:0000256" key="2">
    <source>
        <dbReference type="ARBA" id="ARBA00022448"/>
    </source>
</evidence>
<evidence type="ECO:0000256" key="5">
    <source>
        <dbReference type="ARBA" id="ARBA00023136"/>
    </source>
</evidence>
<dbReference type="GO" id="GO:0016020">
    <property type="term" value="C:membrane"/>
    <property type="evidence" value="ECO:0007669"/>
    <property type="project" value="UniProtKB-SubCell"/>
</dbReference>
<dbReference type="CDD" id="cd17316">
    <property type="entry name" value="MFS_SV2_like"/>
    <property type="match status" value="1"/>
</dbReference>
<dbReference type="OrthoDB" id="4139357at2759"/>
<dbReference type="InterPro" id="IPR020846">
    <property type="entry name" value="MFS_dom"/>
</dbReference>
<evidence type="ECO:0000313" key="10">
    <source>
        <dbReference type="Proteomes" id="UP000326757"/>
    </source>
</evidence>
<comment type="subcellular location">
    <subcellularLocation>
        <location evidence="1">Membrane</location>
        <topology evidence="1">Multi-pass membrane protein</topology>
    </subcellularLocation>
</comment>
<feature type="transmembrane region" description="Helical" evidence="7">
    <location>
        <begin position="281"/>
        <end position="300"/>
    </location>
</feature>